<proteinExistence type="predicted"/>
<organism evidence="2 3">
    <name type="scientific">Actinomortierella ambigua</name>
    <dbReference type="NCBI Taxonomy" id="1343610"/>
    <lineage>
        <taxon>Eukaryota</taxon>
        <taxon>Fungi</taxon>
        <taxon>Fungi incertae sedis</taxon>
        <taxon>Mucoromycota</taxon>
        <taxon>Mortierellomycotina</taxon>
        <taxon>Mortierellomycetes</taxon>
        <taxon>Mortierellales</taxon>
        <taxon>Mortierellaceae</taxon>
        <taxon>Actinomortierella</taxon>
    </lineage>
</organism>
<dbReference type="AlphaFoldDB" id="A0A9P6U4F4"/>
<dbReference type="EMBL" id="JAAAJB010000292">
    <property type="protein sequence ID" value="KAG0259242.1"/>
    <property type="molecule type" value="Genomic_DNA"/>
</dbReference>
<dbReference type="CDD" id="cd03139">
    <property type="entry name" value="GATase1_PfpI_2"/>
    <property type="match status" value="1"/>
</dbReference>
<sequence length="218" mass="23964">MSSPVRPLPPLPAGKLRLGTLVFDNVDLLDIMGPMRIFGEQRNKLDVEVYFVGAVSDDFVTSSQTVRVKPDYSLDNAPHLDFFLIPGGLGTRTMVLDQALMAKIKKRAEEATYTLTVCTGAGVLAATGLADGYRMTTNKLAFAWPESVGPNVHWIKKARFVQDGKYVSSSGVSAGMDMSLHVTSQLASEENAQEIADYIEYTWHKDGNDDPFYKVHMA</sequence>
<dbReference type="InterPro" id="IPR029062">
    <property type="entry name" value="Class_I_gatase-like"/>
</dbReference>
<dbReference type="InterPro" id="IPR002818">
    <property type="entry name" value="DJ-1/PfpI"/>
</dbReference>
<dbReference type="SUPFAM" id="SSF52317">
    <property type="entry name" value="Class I glutamine amidotransferase-like"/>
    <property type="match status" value="1"/>
</dbReference>
<feature type="domain" description="DJ-1/PfpI" evidence="1">
    <location>
        <begin position="21"/>
        <end position="183"/>
    </location>
</feature>
<dbReference type="Pfam" id="PF01965">
    <property type="entry name" value="DJ-1_PfpI"/>
    <property type="match status" value="1"/>
</dbReference>
<name>A0A9P6U4F4_9FUNG</name>
<dbReference type="OrthoDB" id="543156at2759"/>
<evidence type="ECO:0000313" key="3">
    <source>
        <dbReference type="Proteomes" id="UP000807716"/>
    </source>
</evidence>
<evidence type="ECO:0000259" key="1">
    <source>
        <dbReference type="Pfam" id="PF01965"/>
    </source>
</evidence>
<dbReference type="InterPro" id="IPR052158">
    <property type="entry name" value="INH-QAR"/>
</dbReference>
<dbReference type="Proteomes" id="UP000807716">
    <property type="component" value="Unassembled WGS sequence"/>
</dbReference>
<comment type="caution">
    <text evidence="2">The sequence shown here is derived from an EMBL/GenBank/DDBJ whole genome shotgun (WGS) entry which is preliminary data.</text>
</comment>
<dbReference type="PANTHER" id="PTHR43130">
    <property type="entry name" value="ARAC-FAMILY TRANSCRIPTIONAL REGULATOR"/>
    <property type="match status" value="1"/>
</dbReference>
<reference evidence="2" key="1">
    <citation type="journal article" date="2020" name="Fungal Divers.">
        <title>Resolving the Mortierellaceae phylogeny through synthesis of multi-gene phylogenetics and phylogenomics.</title>
        <authorList>
            <person name="Vandepol N."/>
            <person name="Liber J."/>
            <person name="Desiro A."/>
            <person name="Na H."/>
            <person name="Kennedy M."/>
            <person name="Barry K."/>
            <person name="Grigoriev I.V."/>
            <person name="Miller A.N."/>
            <person name="O'Donnell K."/>
            <person name="Stajich J.E."/>
            <person name="Bonito G."/>
        </authorList>
    </citation>
    <scope>NUCLEOTIDE SEQUENCE</scope>
    <source>
        <strain evidence="2">BC1065</strain>
    </source>
</reference>
<protein>
    <recommendedName>
        <fullName evidence="1">DJ-1/PfpI domain-containing protein</fullName>
    </recommendedName>
</protein>
<dbReference type="Gene3D" id="3.40.50.880">
    <property type="match status" value="1"/>
</dbReference>
<gene>
    <name evidence="2" type="ORF">DFQ27_004193</name>
</gene>
<accession>A0A9P6U4F4</accession>
<dbReference type="PANTHER" id="PTHR43130:SF15">
    <property type="entry name" value="THIJ_PFPI FAMILY PROTEIN (AFU_ORTHOLOGUE AFUA_5G14240)"/>
    <property type="match status" value="1"/>
</dbReference>
<keyword evidence="3" id="KW-1185">Reference proteome</keyword>
<evidence type="ECO:0000313" key="2">
    <source>
        <dbReference type="EMBL" id="KAG0259242.1"/>
    </source>
</evidence>